<sequence length="452" mass="47486">MLSLLTVGIYYGLNEFDALTHSNVAVMYIVLPGIGGGTVGGGVYDLLTRRVSSPLATVSKICVRDLTKPRSFTVDPQTCTMTDKIDDVLNDDTLNCVVEVMGGTGIAKDVVLRALGKGKHVVTANKALIAEHLPEIQAAILSAPGGPSFAYEAAVCGAIPIINTLQTCYEGDVVTSVMGICNGTTNFMLCKMEGGEDYGEVLKEAQDLGFAEADPTADVEGHDVRAKISILAKLAYGVTVPISAIPTKGISSVTSVDFEYAKSMGCTIKLIGTAARTSEHGEHDGPLSVYVAPKMVPITHVMGGIGGAGNAVAVTSENMGMAAYTGPGAGRYPTANSIVADVMRIARGNQGEAFPKSAELELSTDYESAFYIRISISDGLGIIKSVGACAEKSGVSISQILQNTISDREAVDFCVTTEVALLSQVKMMCEELKGLSFVKKEPSYMPIQEKPE</sequence>
<comment type="similarity">
    <text evidence="3 11">Belongs to the homoserine dehydrogenase family.</text>
</comment>
<organism evidence="14 15">
    <name type="scientific">Triparma strigata</name>
    <dbReference type="NCBI Taxonomy" id="1606541"/>
    <lineage>
        <taxon>Eukaryota</taxon>
        <taxon>Sar</taxon>
        <taxon>Stramenopiles</taxon>
        <taxon>Ochrophyta</taxon>
        <taxon>Bolidophyceae</taxon>
        <taxon>Parmales</taxon>
        <taxon>Triparmaceae</taxon>
        <taxon>Triparma</taxon>
    </lineage>
</organism>
<keyword evidence="7 10" id="KW-0791">Threonine biosynthesis</keyword>
<evidence type="ECO:0000313" key="14">
    <source>
        <dbReference type="EMBL" id="GMH86368.1"/>
    </source>
</evidence>
<gene>
    <name evidence="14" type="ORF">TrST_g84</name>
</gene>
<proteinExistence type="inferred from homology"/>
<reference evidence="15" key="1">
    <citation type="journal article" date="2023" name="Commun. Biol.">
        <title>Genome analysis of Parmales, the sister group of diatoms, reveals the evolutionary specialization of diatoms from phago-mixotrophs to photoautotrophs.</title>
        <authorList>
            <person name="Ban H."/>
            <person name="Sato S."/>
            <person name="Yoshikawa S."/>
            <person name="Yamada K."/>
            <person name="Nakamura Y."/>
            <person name="Ichinomiya M."/>
            <person name="Sato N."/>
            <person name="Blanc-Mathieu R."/>
            <person name="Endo H."/>
            <person name="Kuwata A."/>
            <person name="Ogata H."/>
        </authorList>
    </citation>
    <scope>NUCLEOTIDE SEQUENCE [LARGE SCALE GENOMIC DNA]</scope>
    <source>
        <strain evidence="15">NIES 3701</strain>
    </source>
</reference>
<dbReference type="EMBL" id="BRXY01000312">
    <property type="protein sequence ID" value="GMH86368.1"/>
    <property type="molecule type" value="Genomic_DNA"/>
</dbReference>
<dbReference type="InterPro" id="IPR005106">
    <property type="entry name" value="Asp/hSer_DH_NAD-bd"/>
</dbReference>
<dbReference type="Pfam" id="PF03447">
    <property type="entry name" value="NAD_binding_3"/>
    <property type="match status" value="1"/>
</dbReference>
<comment type="pathway">
    <text evidence="1 10">Amino-acid biosynthesis; L-threonine biosynthesis; L-threonine from L-aspartate: step 3/5.</text>
</comment>
<feature type="domain" description="Homoserine dehydrogenase catalytic" evidence="12">
    <location>
        <begin position="160"/>
        <end position="343"/>
    </location>
</feature>
<name>A0A9W7EQV7_9STRA</name>
<evidence type="ECO:0000259" key="12">
    <source>
        <dbReference type="Pfam" id="PF00742"/>
    </source>
</evidence>
<evidence type="ECO:0000256" key="10">
    <source>
        <dbReference type="RuleBase" id="RU000579"/>
    </source>
</evidence>
<accession>A0A9W7EQV7</accession>
<evidence type="ECO:0000259" key="13">
    <source>
        <dbReference type="Pfam" id="PF03447"/>
    </source>
</evidence>
<comment type="pathway">
    <text evidence="2 10">Amino-acid biosynthesis; L-methionine biosynthesis via de novo pathway; L-homoserine from L-aspartate: step 3/3.</text>
</comment>
<evidence type="ECO:0000313" key="15">
    <source>
        <dbReference type="Proteomes" id="UP001165085"/>
    </source>
</evidence>
<evidence type="ECO:0000256" key="1">
    <source>
        <dbReference type="ARBA" id="ARBA00005056"/>
    </source>
</evidence>
<keyword evidence="15" id="KW-1185">Reference proteome</keyword>
<keyword evidence="8 10" id="KW-0560">Oxidoreductase</keyword>
<dbReference type="PIRSF" id="PIRSF000098">
    <property type="entry name" value="Homoser_dehydrog"/>
    <property type="match status" value="1"/>
</dbReference>
<dbReference type="PROSITE" id="PS01042">
    <property type="entry name" value="HOMOSER_DHGENASE"/>
    <property type="match status" value="1"/>
</dbReference>
<dbReference type="GO" id="GO:0009086">
    <property type="term" value="P:methionine biosynthetic process"/>
    <property type="evidence" value="ECO:0007669"/>
    <property type="project" value="UniProtKB-KW"/>
</dbReference>
<dbReference type="OrthoDB" id="67851at2759"/>
<dbReference type="Gene3D" id="3.30.70.260">
    <property type="match status" value="1"/>
</dbReference>
<dbReference type="InterPro" id="IPR019811">
    <property type="entry name" value="HDH_CS"/>
</dbReference>
<dbReference type="PANTHER" id="PTHR43331">
    <property type="entry name" value="HOMOSERINE DEHYDROGENASE"/>
    <property type="match status" value="1"/>
</dbReference>
<dbReference type="Proteomes" id="UP001165085">
    <property type="component" value="Unassembled WGS sequence"/>
</dbReference>
<dbReference type="InterPro" id="IPR016204">
    <property type="entry name" value="HDH"/>
</dbReference>
<dbReference type="Pfam" id="PF00742">
    <property type="entry name" value="Homoserine_dh"/>
    <property type="match status" value="1"/>
</dbReference>
<dbReference type="FunFam" id="3.30.360.10:FF:000005">
    <property type="entry name" value="Homoserine dehydrogenase"/>
    <property type="match status" value="1"/>
</dbReference>
<comment type="catalytic activity">
    <reaction evidence="10">
        <text>L-homoserine + NADP(+) = L-aspartate 4-semialdehyde + NADPH + H(+)</text>
        <dbReference type="Rhea" id="RHEA:15761"/>
        <dbReference type="ChEBI" id="CHEBI:15378"/>
        <dbReference type="ChEBI" id="CHEBI:57476"/>
        <dbReference type="ChEBI" id="CHEBI:57783"/>
        <dbReference type="ChEBI" id="CHEBI:58349"/>
        <dbReference type="ChEBI" id="CHEBI:537519"/>
        <dbReference type="EC" id="1.1.1.3"/>
    </reaction>
</comment>
<evidence type="ECO:0000256" key="3">
    <source>
        <dbReference type="ARBA" id="ARBA00006753"/>
    </source>
</evidence>
<keyword evidence="6 10" id="KW-0028">Amino-acid biosynthesis</keyword>
<dbReference type="Gene3D" id="3.40.50.720">
    <property type="entry name" value="NAD(P)-binding Rossmann-like Domain"/>
    <property type="match status" value="1"/>
</dbReference>
<keyword evidence="9 10" id="KW-0486">Methionine biosynthesis</keyword>
<evidence type="ECO:0000256" key="6">
    <source>
        <dbReference type="ARBA" id="ARBA00022605"/>
    </source>
</evidence>
<dbReference type="SUPFAM" id="SSF55347">
    <property type="entry name" value="Glyceraldehyde-3-phosphate dehydrogenase-like, C-terminal domain"/>
    <property type="match status" value="1"/>
</dbReference>
<evidence type="ECO:0000256" key="9">
    <source>
        <dbReference type="ARBA" id="ARBA00023167"/>
    </source>
</evidence>
<evidence type="ECO:0000256" key="5">
    <source>
        <dbReference type="ARBA" id="ARBA00013376"/>
    </source>
</evidence>
<dbReference type="AlphaFoldDB" id="A0A9W7EQV7"/>
<dbReference type="InterPro" id="IPR036291">
    <property type="entry name" value="NAD(P)-bd_dom_sf"/>
</dbReference>
<evidence type="ECO:0000256" key="2">
    <source>
        <dbReference type="ARBA" id="ARBA00005062"/>
    </source>
</evidence>
<evidence type="ECO:0000256" key="7">
    <source>
        <dbReference type="ARBA" id="ARBA00022697"/>
    </source>
</evidence>
<dbReference type="EC" id="1.1.1.3" evidence="4 10"/>
<dbReference type="InterPro" id="IPR001342">
    <property type="entry name" value="HDH_cat"/>
</dbReference>
<protein>
    <recommendedName>
        <fullName evidence="5 10">Homoserine dehydrogenase</fullName>
        <ecNumber evidence="4 10">1.1.1.3</ecNumber>
    </recommendedName>
</protein>
<evidence type="ECO:0000256" key="4">
    <source>
        <dbReference type="ARBA" id="ARBA00013213"/>
    </source>
</evidence>
<dbReference type="NCBIfam" id="NF004976">
    <property type="entry name" value="PRK06349.1"/>
    <property type="match status" value="1"/>
</dbReference>
<keyword evidence="10" id="KW-0521">NADP</keyword>
<dbReference type="PANTHER" id="PTHR43331:SF1">
    <property type="entry name" value="HOMOSERINE DEHYDROGENASE"/>
    <property type="match status" value="1"/>
</dbReference>
<dbReference type="SUPFAM" id="SSF51735">
    <property type="entry name" value="NAD(P)-binding Rossmann-fold domains"/>
    <property type="match status" value="1"/>
</dbReference>
<dbReference type="GO" id="GO:0009088">
    <property type="term" value="P:threonine biosynthetic process"/>
    <property type="evidence" value="ECO:0007669"/>
    <property type="project" value="UniProtKB-KW"/>
</dbReference>
<dbReference type="GO" id="GO:0050661">
    <property type="term" value="F:NADP binding"/>
    <property type="evidence" value="ECO:0007669"/>
    <property type="project" value="InterPro"/>
</dbReference>
<dbReference type="Gene3D" id="3.30.360.10">
    <property type="entry name" value="Dihydrodipicolinate Reductase, domain 2"/>
    <property type="match status" value="1"/>
</dbReference>
<comment type="caution">
    <text evidence="14">The sequence shown here is derived from an EMBL/GenBank/DDBJ whole genome shotgun (WGS) entry which is preliminary data.</text>
</comment>
<evidence type="ECO:0000256" key="11">
    <source>
        <dbReference type="RuleBase" id="RU004171"/>
    </source>
</evidence>
<evidence type="ECO:0000256" key="8">
    <source>
        <dbReference type="ARBA" id="ARBA00023002"/>
    </source>
</evidence>
<feature type="domain" description="Aspartate/homoserine dehydrogenase NAD-binding" evidence="13">
    <location>
        <begin position="35"/>
        <end position="136"/>
    </location>
</feature>
<dbReference type="GO" id="GO:0004412">
    <property type="term" value="F:homoserine dehydrogenase activity"/>
    <property type="evidence" value="ECO:0007669"/>
    <property type="project" value="UniProtKB-EC"/>
</dbReference>